<evidence type="ECO:0000259" key="3">
    <source>
        <dbReference type="Pfam" id="PF01408"/>
    </source>
</evidence>
<feature type="signal peptide" evidence="2">
    <location>
        <begin position="1"/>
        <end position="22"/>
    </location>
</feature>
<keyword evidence="5" id="KW-1185">Reference proteome</keyword>
<dbReference type="PANTHER" id="PTHR43818">
    <property type="entry name" value="BCDNA.GH03377"/>
    <property type="match status" value="1"/>
</dbReference>
<keyword evidence="1" id="KW-0560">Oxidoreductase</keyword>
<dbReference type="EMBL" id="SJPV01000012">
    <property type="protein sequence ID" value="TWU32493.1"/>
    <property type="molecule type" value="Genomic_DNA"/>
</dbReference>
<accession>A0A5C6D5R7</accession>
<name>A0A5C6D5R7_9BACT</name>
<dbReference type="Gene3D" id="3.30.360.10">
    <property type="entry name" value="Dihydrodipicolinate Reductase, domain 2"/>
    <property type="match status" value="1"/>
</dbReference>
<feature type="domain" description="Gfo/Idh/MocA-like oxidoreductase N-terminal" evidence="3">
    <location>
        <begin position="29"/>
        <end position="151"/>
    </location>
</feature>
<organism evidence="4 5">
    <name type="scientific">Novipirellula artificiosorum</name>
    <dbReference type="NCBI Taxonomy" id="2528016"/>
    <lineage>
        <taxon>Bacteria</taxon>
        <taxon>Pseudomonadati</taxon>
        <taxon>Planctomycetota</taxon>
        <taxon>Planctomycetia</taxon>
        <taxon>Pirellulales</taxon>
        <taxon>Pirellulaceae</taxon>
        <taxon>Novipirellula</taxon>
    </lineage>
</organism>
<dbReference type="InterPro" id="IPR050463">
    <property type="entry name" value="Gfo/Idh/MocA_oxidrdct_glycsds"/>
</dbReference>
<gene>
    <name evidence="4" type="ORF">Poly41_54710</name>
</gene>
<dbReference type="OrthoDB" id="9776544at2"/>
<comment type="caution">
    <text evidence="4">The sequence shown here is derived from an EMBL/GenBank/DDBJ whole genome shotgun (WGS) entry which is preliminary data.</text>
</comment>
<dbReference type="Proteomes" id="UP000319143">
    <property type="component" value="Unassembled WGS sequence"/>
</dbReference>
<dbReference type="Pfam" id="PF01408">
    <property type="entry name" value="GFO_IDH_MocA"/>
    <property type="match status" value="1"/>
</dbReference>
<feature type="chain" id="PRO_5022659748" evidence="2">
    <location>
        <begin position="23"/>
        <end position="393"/>
    </location>
</feature>
<dbReference type="InterPro" id="IPR036291">
    <property type="entry name" value="NAD(P)-bd_dom_sf"/>
</dbReference>
<keyword evidence="2" id="KW-0732">Signal</keyword>
<dbReference type="GO" id="GO:0016491">
    <property type="term" value="F:oxidoreductase activity"/>
    <property type="evidence" value="ECO:0007669"/>
    <property type="project" value="UniProtKB-KW"/>
</dbReference>
<sequence length="393" mass="42557" precursor="true">MDRRAFLTATSTTLALSSVAAAATSRKARVGVIGHTGRGNYGHGLDTVWLHVPEATVIGVADPDESGLAQAMKRLGTEDGFADYRAMLEAVKPEVVAICPRHPDQRRDMIIASIEAGAKGVYVEKPFCRTPAEADDVIAVAEEHRAKIAIAHRNRYHPTLRVIDKLMADGELGKVLEIRGRGKGDQRGGGEDLWVLGSHTLNLINYFGGKPLTCSAVMKQDGRRVTGADVKQGNEALGPLAGNEVHARYEMERGMIAYFDSIANDETRNQGFGLQIIGSKGIVAMRCDLHPLAHFVPGNPFEPTDKPRPWIPISSAGVGQPEPCTDLEEMISHHGSPARDLLTSMGTERQPLCNAYEGRTIVEMICGVFVSHRQEGAAVEFPLKERGNALATR</sequence>
<evidence type="ECO:0000313" key="4">
    <source>
        <dbReference type="EMBL" id="TWU32493.1"/>
    </source>
</evidence>
<proteinExistence type="predicted"/>
<dbReference type="Gene3D" id="3.40.50.720">
    <property type="entry name" value="NAD(P)-binding Rossmann-like Domain"/>
    <property type="match status" value="1"/>
</dbReference>
<reference evidence="4 5" key="1">
    <citation type="submission" date="2019-02" db="EMBL/GenBank/DDBJ databases">
        <title>Deep-cultivation of Planctomycetes and their phenomic and genomic characterization uncovers novel biology.</title>
        <authorList>
            <person name="Wiegand S."/>
            <person name="Jogler M."/>
            <person name="Boedeker C."/>
            <person name="Pinto D."/>
            <person name="Vollmers J."/>
            <person name="Rivas-Marin E."/>
            <person name="Kohn T."/>
            <person name="Peeters S.H."/>
            <person name="Heuer A."/>
            <person name="Rast P."/>
            <person name="Oberbeckmann S."/>
            <person name="Bunk B."/>
            <person name="Jeske O."/>
            <person name="Meyerdierks A."/>
            <person name="Storesund J.E."/>
            <person name="Kallscheuer N."/>
            <person name="Luecker S."/>
            <person name="Lage O.M."/>
            <person name="Pohl T."/>
            <person name="Merkel B.J."/>
            <person name="Hornburger P."/>
            <person name="Mueller R.-W."/>
            <person name="Bruemmer F."/>
            <person name="Labrenz M."/>
            <person name="Spormann A.M."/>
            <person name="Op Den Camp H."/>
            <person name="Overmann J."/>
            <person name="Amann R."/>
            <person name="Jetten M.S.M."/>
            <person name="Mascher T."/>
            <person name="Medema M.H."/>
            <person name="Devos D.P."/>
            <person name="Kaster A.-K."/>
            <person name="Ovreas L."/>
            <person name="Rohde M."/>
            <person name="Galperin M.Y."/>
            <person name="Jogler C."/>
        </authorList>
    </citation>
    <scope>NUCLEOTIDE SEQUENCE [LARGE SCALE GENOMIC DNA]</scope>
    <source>
        <strain evidence="4 5">Poly41</strain>
    </source>
</reference>
<dbReference type="RefSeq" id="WP_146530263.1">
    <property type="nucleotide sequence ID" value="NZ_SJPV01000012.1"/>
</dbReference>
<dbReference type="PANTHER" id="PTHR43818:SF11">
    <property type="entry name" value="BCDNA.GH03377"/>
    <property type="match status" value="1"/>
</dbReference>
<evidence type="ECO:0000256" key="2">
    <source>
        <dbReference type="SAM" id="SignalP"/>
    </source>
</evidence>
<dbReference type="AlphaFoldDB" id="A0A5C6D5R7"/>
<dbReference type="InterPro" id="IPR000683">
    <property type="entry name" value="Gfo/Idh/MocA-like_OxRdtase_N"/>
</dbReference>
<protein>
    <submittedName>
        <fullName evidence="4">Putative oxidoreductase</fullName>
    </submittedName>
</protein>
<dbReference type="SUPFAM" id="SSF51735">
    <property type="entry name" value="NAD(P)-binding Rossmann-fold domains"/>
    <property type="match status" value="1"/>
</dbReference>
<dbReference type="SUPFAM" id="SSF55347">
    <property type="entry name" value="Glyceraldehyde-3-phosphate dehydrogenase-like, C-terminal domain"/>
    <property type="match status" value="1"/>
</dbReference>
<dbReference type="GO" id="GO:0000166">
    <property type="term" value="F:nucleotide binding"/>
    <property type="evidence" value="ECO:0007669"/>
    <property type="project" value="InterPro"/>
</dbReference>
<evidence type="ECO:0000256" key="1">
    <source>
        <dbReference type="ARBA" id="ARBA00023002"/>
    </source>
</evidence>
<evidence type="ECO:0000313" key="5">
    <source>
        <dbReference type="Proteomes" id="UP000319143"/>
    </source>
</evidence>